<feature type="domain" description="Cyclic nucleotide-binding" evidence="3">
    <location>
        <begin position="232"/>
        <end position="294"/>
    </location>
</feature>
<keyword evidence="2" id="KW-1133">Transmembrane helix</keyword>
<feature type="transmembrane region" description="Helical" evidence="2">
    <location>
        <begin position="1118"/>
        <end position="1142"/>
    </location>
</feature>
<dbReference type="SUPFAM" id="SSF51206">
    <property type="entry name" value="cAMP-binding domain-like"/>
    <property type="match status" value="2"/>
</dbReference>
<keyword evidence="5" id="KW-1185">Reference proteome</keyword>
<dbReference type="STRING" id="312017.I7MMJ7"/>
<protein>
    <submittedName>
        <fullName evidence="4">PRP38 family protein</fullName>
    </submittedName>
</protein>
<dbReference type="Gene3D" id="1.25.40.10">
    <property type="entry name" value="Tetratricopeptide repeat domain"/>
    <property type="match status" value="1"/>
</dbReference>
<evidence type="ECO:0000256" key="1">
    <source>
        <dbReference type="PROSITE-ProRule" id="PRU00339"/>
    </source>
</evidence>
<dbReference type="InterPro" id="IPR019734">
    <property type="entry name" value="TPR_rpt"/>
</dbReference>
<evidence type="ECO:0000259" key="3">
    <source>
        <dbReference type="PROSITE" id="PS50042"/>
    </source>
</evidence>
<dbReference type="InterPro" id="IPR000595">
    <property type="entry name" value="cNMP-bd_dom"/>
</dbReference>
<sequence>MKTSLSLVLPKLQNILSPVNGINLSKQNSESPKIFQKVIKKEASYQQSLLLSQQVSYNSDEEEIEVSLENTWQILLKDPQSRTDKQHDCVNEYVKELEMFKHYIGIVKKEIIKKISGKLIGYEFQKNQVVLSNEVLDNSYLFIILEGKVSIYDCNQASNGEQSKANFIKQYQKGYCINLNHIIFQRPFTDIAISDSHTLIAKLDKKIFRKYLLEIEEQAVEDEISFLQNIDLFSQLSLDEFQDLLLNMDIQTLSLNETLYNTFSKPDEFYIIKSGKIGIFKGRQVGQIQKELNFIDNEQIKIINIGIQEENIQTKNQINFQNTFQSGKPNFQSLLKSNYYTKIKELNTFDFLGYEEILSNTYRDHIAKSLQNNTILYVFRRSYFIKKLMKFKCFEKIIFKKRYSNKLESKKQQKLNIQFEQDLQLGLKFIENHSKPKSYLLQDLSLNNSALIDTTNTYERNQKNFNSLNNSQKQKQSFSLYCSQNQEECISPKKICIPIQNNQNRQVNVSNKKILIQQNYYLKNYSNSETKGNLQNIGFMMRQQDKINAYLYKQNLKEQSACLDMLTPRSDYSQNSARKLLIHNQVNQNDHEKQQNTQNQKNFAIIEESQARQRKQQNKNNLHKDQHNQLDSPLIYYSPLNQIQKTFLKTEQEYFNSNLQQKTKSEQSFLQQEQQRNCNSVLSSTKKINTHTNSRNIFSDPSPCLSQISLKDEITLQQKKKGSPEHLQTFGSQMIGINIDFIQQGLGSDKNSMLLSQLARIKQILEINYGSQVSELYAASQFQQKIIDGAILLNYKMFQPPSLNLNKFQSGKISPLESQLYSKNKLLFDFWYKQGQNDVSQLSSIAYKDYLQSSLTSMILRASSQSRKTDFSNRSYSQYILKSKLLKIIPPINDTEYLTSMVDECSGDVTFKGCQNQFSETYQQNSFWHTSPTEYELEKQFSNLCSITFGNQENVNNTHSILCQEIPLQILFSNFTSINQTSGLNIIVVDPSSQRQIYNNNKRILTPNDNFTSILQTEQISPQGIQSAESQYKQILQDFKLSENQSKDYYDIRSRGIQKTIDTLNGPKDFLLQMIVINFKEQKSKQTSYYNLYNVISWIDLNQLIEDSNKLKDDVNRFILVSYLVCAFVIFFILIISFLHAINIQILTEKPIEELTQILQNIRTDIFNETKETHNKEFNYELQQDLDQISESFSSCQELKCLFETFRQTFQTIQYANEAYFKGDQASSLLHWAQAVVFFENIKNYRAHGISLNNLGNIHLLELRYDEAIDCYEKSIEIINNEIKESYKQEFHKFEKKQQKQYEQEQDQEFNSFKDFNFIKLSRIIQYLHANIKKYKGALELVNKEQYKEFFDNKLQFYEKQIFEIIQILDIDLKRDCLCYVILCTCYFIDKNQEKTDQFLENIQNILIQMENTKQYQSEYNSCSPLKYQGMMTFTADQNNQSQLQTPLSQIDFKFNKNQRLTLFTQVSLNGVEEQHSSLIPPIKQSSSSITLNVNTFNNQKQHIYNILNEKKNQMNTKNKQKEENHLISNSFKTVFSYNKMQAQQKVLPQILSKRFKKPSLNKNLSYNSEIVEKIQKVEEQNQDQEEEEFSNGNCVSQIPSSEQTTIKNSFILNKINPKQNSLVSQKPLHLLEELTKNLPTVPSSNIIDNNFQECSFQKNNSKQFLRKNSLCNISNCQQINNQNNTNLSYLEPQNLQETLDQTHFSFYERQNKFINIQDQMYSINTELDQNNHSLHQARTPELPFIKQGTEETLKTIFELPNPQQITQIPDLTLQTTDRGSQEDNRIKLFTPLKIEKKMSSPRNSWKEDSPQIENRLKRIASQNIINRGKNLSIFNKPAQQKQESPYQNIPLEIFQQKFLLLKALLNNSKIQKTYEQVELITQIFENYQRYYLQDRLEALKFLSKTFNTKDQDLYLKDLYQKFQEAKWNLKIVIHEQFGDQSYYKVESCIKTVVGLIQKISPNKTNKYSIYINNDIQEELMSDSFGDINLNFLNDFELLLRKHFQTNTATQNSKNFYKESFQNDETPTQTFISQEDLYKKYSSQNANNQKKDLLKQHQFVIQAIEILRKYTDASLKKETKLVTVNNVFIKQFHSLTDQLNNPKFVNLFLVFWKLIFKFYGQNLCKIDDQKNDIEQIENIILSIHDAEDEKSIYDAIFILIRMKHFLIKLKIKVIIRIIIKQSYQIDLCTQNQIAKQAKKYVQLMQLNHLIQVISSSNHLNNFIQQIREPIRYLGNQLIIEKI</sequence>
<dbReference type="EMBL" id="GG662429">
    <property type="protein sequence ID" value="EAS04989.2"/>
    <property type="molecule type" value="Genomic_DNA"/>
</dbReference>
<feature type="repeat" description="TPR" evidence="1">
    <location>
        <begin position="1249"/>
        <end position="1282"/>
    </location>
</feature>
<dbReference type="GeneID" id="7834372"/>
<dbReference type="InterPro" id="IPR014710">
    <property type="entry name" value="RmlC-like_jellyroll"/>
</dbReference>
<evidence type="ECO:0000313" key="5">
    <source>
        <dbReference type="Proteomes" id="UP000009168"/>
    </source>
</evidence>
<name>I7MMJ7_TETTS</name>
<organism evidence="4 5">
    <name type="scientific">Tetrahymena thermophila (strain SB210)</name>
    <dbReference type="NCBI Taxonomy" id="312017"/>
    <lineage>
        <taxon>Eukaryota</taxon>
        <taxon>Sar</taxon>
        <taxon>Alveolata</taxon>
        <taxon>Ciliophora</taxon>
        <taxon>Intramacronucleata</taxon>
        <taxon>Oligohymenophorea</taxon>
        <taxon>Hymenostomatida</taxon>
        <taxon>Tetrahymenina</taxon>
        <taxon>Tetrahymenidae</taxon>
        <taxon>Tetrahymena</taxon>
    </lineage>
</organism>
<dbReference type="InterPro" id="IPR011990">
    <property type="entry name" value="TPR-like_helical_dom_sf"/>
</dbReference>
<dbReference type="KEGG" id="tet:TTHERM_00836610"/>
<dbReference type="SUPFAM" id="SSF48452">
    <property type="entry name" value="TPR-like"/>
    <property type="match status" value="1"/>
</dbReference>
<dbReference type="SMART" id="SM00028">
    <property type="entry name" value="TPR"/>
    <property type="match status" value="1"/>
</dbReference>
<keyword evidence="2" id="KW-0472">Membrane</keyword>
<dbReference type="RefSeq" id="XP_001025234.2">
    <property type="nucleotide sequence ID" value="XM_001025234.2"/>
</dbReference>
<gene>
    <name evidence="4" type="ORF">TTHERM_00836610</name>
</gene>
<dbReference type="InParanoid" id="I7MMJ7"/>
<feature type="domain" description="Cyclic nucleotide-binding" evidence="3">
    <location>
        <begin position="141"/>
        <end position="229"/>
    </location>
</feature>
<evidence type="ECO:0000256" key="2">
    <source>
        <dbReference type="SAM" id="Phobius"/>
    </source>
</evidence>
<dbReference type="PROSITE" id="PS50005">
    <property type="entry name" value="TPR"/>
    <property type="match status" value="1"/>
</dbReference>
<dbReference type="eggNOG" id="KOG2888">
    <property type="taxonomic scope" value="Eukaryota"/>
</dbReference>
<dbReference type="Gene3D" id="2.60.120.10">
    <property type="entry name" value="Jelly Rolls"/>
    <property type="match status" value="2"/>
</dbReference>
<dbReference type="Proteomes" id="UP000009168">
    <property type="component" value="Unassembled WGS sequence"/>
</dbReference>
<accession>I7MMJ7</accession>
<reference evidence="5" key="1">
    <citation type="journal article" date="2006" name="PLoS Biol.">
        <title>Macronuclear genome sequence of the ciliate Tetrahymena thermophila, a model eukaryote.</title>
        <authorList>
            <person name="Eisen J.A."/>
            <person name="Coyne R.S."/>
            <person name="Wu M."/>
            <person name="Wu D."/>
            <person name="Thiagarajan M."/>
            <person name="Wortman J.R."/>
            <person name="Badger J.H."/>
            <person name="Ren Q."/>
            <person name="Amedeo P."/>
            <person name="Jones K.M."/>
            <person name="Tallon L.J."/>
            <person name="Delcher A.L."/>
            <person name="Salzberg S.L."/>
            <person name="Silva J.C."/>
            <person name="Haas B.J."/>
            <person name="Majoros W.H."/>
            <person name="Farzad M."/>
            <person name="Carlton J.M."/>
            <person name="Smith R.K. Jr."/>
            <person name="Garg J."/>
            <person name="Pearlman R.E."/>
            <person name="Karrer K.M."/>
            <person name="Sun L."/>
            <person name="Manning G."/>
            <person name="Elde N.C."/>
            <person name="Turkewitz A.P."/>
            <person name="Asai D.J."/>
            <person name="Wilkes D.E."/>
            <person name="Wang Y."/>
            <person name="Cai H."/>
            <person name="Collins K."/>
            <person name="Stewart B.A."/>
            <person name="Lee S.R."/>
            <person name="Wilamowska K."/>
            <person name="Weinberg Z."/>
            <person name="Ruzzo W.L."/>
            <person name="Wloga D."/>
            <person name="Gaertig J."/>
            <person name="Frankel J."/>
            <person name="Tsao C.-C."/>
            <person name="Gorovsky M.A."/>
            <person name="Keeling P.J."/>
            <person name="Waller R.F."/>
            <person name="Patron N.J."/>
            <person name="Cherry J.M."/>
            <person name="Stover N.A."/>
            <person name="Krieger C.J."/>
            <person name="del Toro C."/>
            <person name="Ryder H.F."/>
            <person name="Williamson S.C."/>
            <person name="Barbeau R.A."/>
            <person name="Hamilton E.P."/>
            <person name="Orias E."/>
        </authorList>
    </citation>
    <scope>NUCLEOTIDE SEQUENCE [LARGE SCALE GENOMIC DNA]</scope>
    <source>
        <strain evidence="5">SB210</strain>
    </source>
</reference>
<dbReference type="eggNOG" id="KOG2217">
    <property type="taxonomic scope" value="Eukaryota"/>
</dbReference>
<dbReference type="PROSITE" id="PS50042">
    <property type="entry name" value="CNMP_BINDING_3"/>
    <property type="match status" value="2"/>
</dbReference>
<proteinExistence type="predicted"/>
<keyword evidence="2" id="KW-0812">Transmembrane</keyword>
<keyword evidence="1" id="KW-0802">TPR repeat</keyword>
<evidence type="ECO:0000313" key="4">
    <source>
        <dbReference type="EMBL" id="EAS04989.2"/>
    </source>
</evidence>
<dbReference type="InterPro" id="IPR018490">
    <property type="entry name" value="cNMP-bd_dom_sf"/>
</dbReference>